<dbReference type="KEGG" id="rcp:RCAP_rcc02912"/>
<accession>D5APS0</accession>
<feature type="compositionally biased region" description="Low complexity" evidence="1">
    <location>
        <begin position="28"/>
        <end position="38"/>
    </location>
</feature>
<protein>
    <submittedName>
        <fullName evidence="2">Uncharacterized protein</fullName>
    </submittedName>
</protein>
<evidence type="ECO:0000313" key="2">
    <source>
        <dbReference type="EMBL" id="ADE86639.1"/>
    </source>
</evidence>
<proteinExistence type="predicted"/>
<evidence type="ECO:0000256" key="1">
    <source>
        <dbReference type="SAM" id="MobiDB-lite"/>
    </source>
</evidence>
<reference key="1">
    <citation type="submission" date="2008-12" db="EMBL/GenBank/DDBJ databases">
        <title>Complete genome sequence of Rhodobacter capsulatus SB1003.</title>
        <authorList>
            <person name="Strnad H."/>
            <person name="Lapidus A."/>
            <person name="Vlcek C."/>
            <person name="Ulbrich P."/>
            <person name="Paces J."/>
            <person name="Maltsev N."/>
            <person name="Kumar V."/>
            <person name="Kogan Y."/>
            <person name="Milgram A."/>
            <person name="Rebrekov D."/>
            <person name="Mazur M."/>
            <person name="Cox R."/>
            <person name="Kyrpides N."/>
            <person name="Kolar M."/>
            <person name="Sachova J."/>
            <person name="Ridl J."/>
            <person name="Ivanova N."/>
            <person name="Kapatral V."/>
            <person name="Los T."/>
            <person name="Lykidis A."/>
            <person name="Mikhailova N."/>
            <person name="Reznik G."/>
            <person name="Vasieva O."/>
            <person name="Fonstein M."/>
            <person name="Paces V."/>
            <person name="Haselkorn R."/>
        </authorList>
    </citation>
    <scope>NUCLEOTIDE SEQUENCE</scope>
    <source>
        <strain>SB1003</strain>
    </source>
</reference>
<dbReference type="Proteomes" id="UP000002361">
    <property type="component" value="Chromosome"/>
</dbReference>
<organism evidence="2 3">
    <name type="scientific">Rhodobacter capsulatus (strain ATCC BAA-309 / NBRC 16581 / SB1003)</name>
    <dbReference type="NCBI Taxonomy" id="272942"/>
    <lineage>
        <taxon>Bacteria</taxon>
        <taxon>Pseudomonadati</taxon>
        <taxon>Pseudomonadota</taxon>
        <taxon>Alphaproteobacteria</taxon>
        <taxon>Rhodobacterales</taxon>
        <taxon>Rhodobacter group</taxon>
        <taxon>Rhodobacter</taxon>
    </lineage>
</organism>
<dbReference type="GeneID" id="66724823"/>
<dbReference type="AlphaFoldDB" id="D5APS0"/>
<dbReference type="RefSeq" id="WP_013068612.1">
    <property type="nucleotide sequence ID" value="NC_014034.1"/>
</dbReference>
<reference evidence="2 3" key="2">
    <citation type="journal article" date="2010" name="J. Bacteriol.">
        <title>Complete genome sequence of the photosynthetic purple nonsulfur bacterium Rhodobacter capsulatus SB 1003.</title>
        <authorList>
            <person name="Strnad H."/>
            <person name="Lapidus A."/>
            <person name="Paces J."/>
            <person name="Ulbrich P."/>
            <person name="Vlcek C."/>
            <person name="Paces V."/>
            <person name="Haselkorn R."/>
        </authorList>
    </citation>
    <scope>NUCLEOTIDE SEQUENCE [LARGE SCALE GENOMIC DNA]</scope>
    <source>
        <strain evidence="3">ATCC BAA-309 / NBRC 16581 / SB1003</strain>
    </source>
</reference>
<evidence type="ECO:0000313" key="3">
    <source>
        <dbReference type="Proteomes" id="UP000002361"/>
    </source>
</evidence>
<name>D5APS0_RHOCB</name>
<sequence length="46" mass="5002">MRGHRAVDEIEHRNLVAAIHAAFADTQPRAAAPRPGAPIDGDIRFL</sequence>
<gene>
    <name evidence="2" type="ordered locus">RCAP_rcc02912</name>
</gene>
<dbReference type="STRING" id="272942.RCAP_rcc02912"/>
<keyword evidence="3" id="KW-1185">Reference proteome</keyword>
<dbReference type="EMBL" id="CP001312">
    <property type="protein sequence ID" value="ADE86639.1"/>
    <property type="molecule type" value="Genomic_DNA"/>
</dbReference>
<feature type="region of interest" description="Disordered" evidence="1">
    <location>
        <begin position="27"/>
        <end position="46"/>
    </location>
</feature>
<dbReference type="HOGENOM" id="CLU_3188299_0_0_5"/>